<keyword evidence="1" id="KW-1133">Transmembrane helix</keyword>
<keyword evidence="1" id="KW-0812">Transmembrane</keyword>
<proteinExistence type="predicted"/>
<feature type="transmembrane region" description="Helical" evidence="1">
    <location>
        <begin position="6"/>
        <end position="28"/>
    </location>
</feature>
<feature type="transmembrane region" description="Helical" evidence="1">
    <location>
        <begin position="37"/>
        <end position="58"/>
    </location>
</feature>
<protein>
    <submittedName>
        <fullName evidence="2">Uncharacterized protein</fullName>
    </submittedName>
</protein>
<comment type="caution">
    <text evidence="2">The sequence shown here is derived from an EMBL/GenBank/DDBJ whole genome shotgun (WGS) entry which is preliminary data.</text>
</comment>
<evidence type="ECO:0000256" key="1">
    <source>
        <dbReference type="SAM" id="Phobius"/>
    </source>
</evidence>
<evidence type="ECO:0000313" key="3">
    <source>
        <dbReference type="Proteomes" id="UP000306980"/>
    </source>
</evidence>
<organism evidence="2 3">
    <name type="scientific">Lentibacillus cibarius</name>
    <dbReference type="NCBI Taxonomy" id="2583219"/>
    <lineage>
        <taxon>Bacteria</taxon>
        <taxon>Bacillati</taxon>
        <taxon>Bacillota</taxon>
        <taxon>Bacilli</taxon>
        <taxon>Bacillales</taxon>
        <taxon>Bacillaceae</taxon>
        <taxon>Lentibacillus</taxon>
    </lineage>
</organism>
<reference evidence="2 3" key="1">
    <citation type="submission" date="2019-05" db="EMBL/GenBank/DDBJ databases">
        <title>Genomic analysis of Lentibacillus sp. NKC220-2.</title>
        <authorList>
            <person name="Oh Y.J."/>
        </authorList>
    </citation>
    <scope>NUCLEOTIDE SEQUENCE [LARGE SCALE GENOMIC DNA]</scope>
    <source>
        <strain evidence="2 3">NKC220-2</strain>
    </source>
</reference>
<dbReference type="Proteomes" id="UP000306980">
    <property type="component" value="Unassembled WGS sequence"/>
</dbReference>
<dbReference type="EMBL" id="VCIA01000001">
    <property type="protein sequence ID" value="TMN22007.1"/>
    <property type="molecule type" value="Genomic_DNA"/>
</dbReference>
<name>A0A5S3QJV1_9BACI</name>
<feature type="transmembrane region" description="Helical" evidence="1">
    <location>
        <begin position="78"/>
        <end position="100"/>
    </location>
</feature>
<sequence>MMGAGLLNLGSLMLGLIAWIILFINLAVGKKQMNMKWIALTIISFSVCAIAICFQIFYNLYLVKIEDFAALADTMRGVAVASTVLVIVTILLNALTLRLYRERSAL</sequence>
<gene>
    <name evidence="2" type="ORF">FFL34_07660</name>
</gene>
<evidence type="ECO:0000313" key="2">
    <source>
        <dbReference type="EMBL" id="TMN22007.1"/>
    </source>
</evidence>
<keyword evidence="1" id="KW-0472">Membrane</keyword>
<dbReference type="AlphaFoldDB" id="A0A5S3QJV1"/>
<dbReference type="OrthoDB" id="1758157at2"/>
<accession>A0A5S3QJV1</accession>